<dbReference type="InterPro" id="IPR011050">
    <property type="entry name" value="Pectin_lyase_fold/virulence"/>
</dbReference>
<dbReference type="PATRIC" id="fig|1324352.5.peg.566"/>
<dbReference type="RefSeq" id="WP_050019965.1">
    <property type="nucleotide sequence ID" value="NZ_CP009928.1"/>
</dbReference>
<sequence length="556" mass="62978">MRNYSNLILGFLLLFSVLILGQNKTSIIGNQKWVVSLKDFGAKGDGISDDSDAFQKAIDFCETNKRKTLFIPFGRYLLKNSVSFKNGGVQLIGEGALLREESWVNVENKANNTDNINSSEFIIPKNSTGIIFDKNVRDPIRIADIQFRTLQSRQTGNTTAILFKSEWGGPTWPFIIERCHFTGFNFAIKFSAQNQYLVAFIQLRQNAFNQNDECVFFSDIQSKGGPVGIRNLAWGFIFENNMCHDNSRIIRGTFAKGEVNIRNNNMEGNIKYADGKSPDYIVDMEISNATVNFEGNHFESVISDAVYVSSVFKDGKGIYLPFNNTTALNPKNKIFIKGNNFDGISNNYKAFTLKGILVYNYDQVDLFLDQCDLRINESNEKNIFLTEFAKENGTVIKIPINTKKDTDNNPSNKKETLAKYLNANRQFKKVTAFNLNEKLTNVKPVKAEDKYLVANIEVINEIGTMFLGWSTTFVITYELNNVKKTISKSVNGNYGFKQGKNFNMAIIPNFLPKNAQNAYFTAMMDYNKDVLANTHFYYSTTSELFVSQNPVFASTR</sequence>
<dbReference type="Proteomes" id="UP000035213">
    <property type="component" value="Chromosome"/>
</dbReference>
<evidence type="ECO:0000313" key="2">
    <source>
        <dbReference type="EMBL" id="AKK71675.1"/>
    </source>
</evidence>
<feature type="domain" description="Rhamnogalacturonase A/B/Epimerase-like pectate lyase" evidence="1">
    <location>
        <begin position="35"/>
        <end position="267"/>
    </location>
</feature>
<organism evidence="2 3">
    <name type="scientific">Chryseobacterium gallinarum</name>
    <dbReference type="NCBI Taxonomy" id="1324352"/>
    <lineage>
        <taxon>Bacteria</taxon>
        <taxon>Pseudomonadati</taxon>
        <taxon>Bacteroidota</taxon>
        <taxon>Flavobacteriia</taxon>
        <taxon>Flavobacteriales</taxon>
        <taxon>Weeksellaceae</taxon>
        <taxon>Chryseobacterium group</taxon>
        <taxon>Chryseobacterium</taxon>
    </lineage>
</organism>
<protein>
    <recommendedName>
        <fullName evidence="1">Rhamnogalacturonase A/B/Epimerase-like pectate lyase domain-containing protein</fullName>
    </recommendedName>
</protein>
<dbReference type="AlphaFoldDB" id="A0A0G3LZ69"/>
<dbReference type="KEGG" id="cgn:OK18_02600"/>
<accession>A0A0G3LZ69</accession>
<dbReference type="EMBL" id="CP009928">
    <property type="protein sequence ID" value="AKK71675.1"/>
    <property type="molecule type" value="Genomic_DNA"/>
</dbReference>
<evidence type="ECO:0000313" key="3">
    <source>
        <dbReference type="Proteomes" id="UP000035213"/>
    </source>
</evidence>
<dbReference type="OrthoDB" id="606446at2"/>
<dbReference type="InterPro" id="IPR024535">
    <property type="entry name" value="RHGA/B-epi-like_pectate_lyase"/>
</dbReference>
<dbReference type="InterPro" id="IPR012334">
    <property type="entry name" value="Pectin_lyas_fold"/>
</dbReference>
<gene>
    <name evidence="2" type="ORF">OK18_02600</name>
</gene>
<evidence type="ECO:0000259" key="1">
    <source>
        <dbReference type="Pfam" id="PF12708"/>
    </source>
</evidence>
<dbReference type="SUPFAM" id="SSF51126">
    <property type="entry name" value="Pectin lyase-like"/>
    <property type="match status" value="1"/>
</dbReference>
<proteinExistence type="predicted"/>
<dbReference type="Gene3D" id="2.160.20.10">
    <property type="entry name" value="Single-stranded right-handed beta-helix, Pectin lyase-like"/>
    <property type="match status" value="1"/>
</dbReference>
<name>A0A0G3LZ69_CHRGL</name>
<dbReference type="Pfam" id="PF12708">
    <property type="entry name" value="Pect-lyase_RHGA_epim"/>
    <property type="match status" value="1"/>
</dbReference>
<dbReference type="STRING" id="1324352.OK18_02600"/>
<reference evidence="2 3" key="1">
    <citation type="submission" date="2014-11" db="EMBL/GenBank/DDBJ databases">
        <authorList>
            <person name="Park G.-S."/>
            <person name="Hong S.-J."/>
            <person name="Jung B.K."/>
            <person name="Khan A.R."/>
            <person name="Kwak Y."/>
            <person name="Shin J.-H."/>
        </authorList>
    </citation>
    <scope>NUCLEOTIDE SEQUENCE [LARGE SCALE GENOMIC DNA]</scope>
    <source>
        <strain evidence="2 3">DSM 27622</strain>
    </source>
</reference>